<dbReference type="InterPro" id="IPR036638">
    <property type="entry name" value="HLH_DNA-bd_sf"/>
</dbReference>
<reference evidence="6" key="1">
    <citation type="submission" date="2023-08" db="EMBL/GenBank/DDBJ databases">
        <title>A de novo genome assembly of Solanum verrucosum Schlechtendal, a Mexican diploid species geographically isolated from the other diploid A-genome species in potato relatives.</title>
        <authorList>
            <person name="Hosaka K."/>
        </authorList>
    </citation>
    <scope>NUCLEOTIDE SEQUENCE</scope>
    <source>
        <tissue evidence="6">Young leaves</tissue>
    </source>
</reference>
<evidence type="ECO:0000256" key="1">
    <source>
        <dbReference type="ARBA" id="ARBA00004123"/>
    </source>
</evidence>
<dbReference type="GO" id="GO:0000977">
    <property type="term" value="F:RNA polymerase II transcription regulatory region sequence-specific DNA binding"/>
    <property type="evidence" value="ECO:0007669"/>
    <property type="project" value="TreeGrafter"/>
</dbReference>
<proteinExistence type="predicted"/>
<evidence type="ECO:0000256" key="4">
    <source>
        <dbReference type="ARBA" id="ARBA00023242"/>
    </source>
</evidence>
<dbReference type="InterPro" id="IPR015660">
    <property type="entry name" value="MASH1/Ascl1a-like"/>
</dbReference>
<sequence length="272" mass="31153">MESSNINIIVTASEKVERKTQEKIRRIQMKYLTSKLFSLIPPHPHQSTKVKIARLGIDAHLRKQNMEWAVCAYDKSQHIHIEIFVTTEMESSNVNIVGISTSQKQDRKTQEKNRRIQMKYLSSKLLSLIPSNYSKEVRTKQDHVDQAITYIGELKERVEVLKKRKEEVAQGTSDHSRKSMSTTSCTIKTPNMVEVRELDSTLEVIILTSGLQKNFTLQEVIKIIEEEGAQVVTANYSTLEDAIYYTIHAQVKITRLGVDASSIHLRLQNLLC</sequence>
<dbReference type="PANTHER" id="PTHR13935:SF46">
    <property type="entry name" value="TRANSCRIPTION FACTOR BHLH167-RELATED"/>
    <property type="match status" value="1"/>
</dbReference>
<dbReference type="PROSITE" id="PS50888">
    <property type="entry name" value="BHLH"/>
    <property type="match status" value="1"/>
</dbReference>
<dbReference type="EMBL" id="CP133614">
    <property type="protein sequence ID" value="WMV21602.1"/>
    <property type="molecule type" value="Genomic_DNA"/>
</dbReference>
<dbReference type="AlphaFoldDB" id="A0AAF0QEY4"/>
<dbReference type="InterPro" id="IPR011598">
    <property type="entry name" value="bHLH_dom"/>
</dbReference>
<dbReference type="GO" id="GO:0046983">
    <property type="term" value="F:protein dimerization activity"/>
    <property type="evidence" value="ECO:0007669"/>
    <property type="project" value="InterPro"/>
</dbReference>
<name>A0AAF0QEY4_SOLVR</name>
<dbReference type="Proteomes" id="UP001234989">
    <property type="component" value="Chromosome 3"/>
</dbReference>
<accession>A0AAF0QEY4</accession>
<evidence type="ECO:0000313" key="6">
    <source>
        <dbReference type="EMBL" id="WMV21602.1"/>
    </source>
</evidence>
<comment type="subcellular location">
    <subcellularLocation>
        <location evidence="1">Nucleus</location>
    </subcellularLocation>
</comment>
<dbReference type="PANTHER" id="PTHR13935">
    <property type="entry name" value="ACHAETE-SCUTE TRANSCRIPTION FACTOR-RELATED"/>
    <property type="match status" value="1"/>
</dbReference>
<dbReference type="GO" id="GO:0090575">
    <property type="term" value="C:RNA polymerase II transcription regulator complex"/>
    <property type="evidence" value="ECO:0007669"/>
    <property type="project" value="TreeGrafter"/>
</dbReference>
<dbReference type="SUPFAM" id="SSF47459">
    <property type="entry name" value="HLH, helix-loop-helix DNA-binding domain"/>
    <property type="match status" value="1"/>
</dbReference>
<evidence type="ECO:0000313" key="7">
    <source>
        <dbReference type="Proteomes" id="UP001234989"/>
    </source>
</evidence>
<evidence type="ECO:0000256" key="2">
    <source>
        <dbReference type="ARBA" id="ARBA00023015"/>
    </source>
</evidence>
<dbReference type="Pfam" id="PF00010">
    <property type="entry name" value="HLH"/>
    <property type="match status" value="1"/>
</dbReference>
<gene>
    <name evidence="6" type="ORF">MTR67_014987</name>
</gene>
<protein>
    <recommendedName>
        <fullName evidence="5">BHLH domain-containing protein</fullName>
    </recommendedName>
</protein>
<keyword evidence="3" id="KW-0804">Transcription</keyword>
<dbReference type="GO" id="GO:0000981">
    <property type="term" value="F:DNA-binding transcription factor activity, RNA polymerase II-specific"/>
    <property type="evidence" value="ECO:0007669"/>
    <property type="project" value="TreeGrafter"/>
</dbReference>
<evidence type="ECO:0000256" key="3">
    <source>
        <dbReference type="ARBA" id="ARBA00023163"/>
    </source>
</evidence>
<dbReference type="Gene3D" id="4.10.280.10">
    <property type="entry name" value="Helix-loop-helix DNA-binding domain"/>
    <property type="match status" value="1"/>
</dbReference>
<feature type="domain" description="BHLH" evidence="5">
    <location>
        <begin position="102"/>
        <end position="154"/>
    </location>
</feature>
<organism evidence="6 7">
    <name type="scientific">Solanum verrucosum</name>
    <dbReference type="NCBI Taxonomy" id="315347"/>
    <lineage>
        <taxon>Eukaryota</taxon>
        <taxon>Viridiplantae</taxon>
        <taxon>Streptophyta</taxon>
        <taxon>Embryophyta</taxon>
        <taxon>Tracheophyta</taxon>
        <taxon>Spermatophyta</taxon>
        <taxon>Magnoliopsida</taxon>
        <taxon>eudicotyledons</taxon>
        <taxon>Gunneridae</taxon>
        <taxon>Pentapetalae</taxon>
        <taxon>asterids</taxon>
        <taxon>lamiids</taxon>
        <taxon>Solanales</taxon>
        <taxon>Solanaceae</taxon>
        <taxon>Solanoideae</taxon>
        <taxon>Solaneae</taxon>
        <taxon>Solanum</taxon>
    </lineage>
</organism>
<evidence type="ECO:0000259" key="5">
    <source>
        <dbReference type="PROSITE" id="PS50888"/>
    </source>
</evidence>
<keyword evidence="7" id="KW-1185">Reference proteome</keyword>
<keyword evidence="2" id="KW-0805">Transcription regulation</keyword>
<keyword evidence="4" id="KW-0539">Nucleus</keyword>